<evidence type="ECO:0000313" key="3">
    <source>
        <dbReference type="Proteomes" id="UP001396334"/>
    </source>
</evidence>
<feature type="region of interest" description="Disordered" evidence="1">
    <location>
        <begin position="93"/>
        <end position="121"/>
    </location>
</feature>
<proteinExistence type="predicted"/>
<name>A0ABR2SKS8_9ROSI</name>
<sequence>MAAMGSFSSPSQTAATPFGRPFFPPAYWLSRCRSGHFFLASSRALQRRELCSMQSVRYAFLGATMSSNSRHYHHPKDMKLKVAPSEYARMVHPEPDWDVSDNKCKRASVDHGENENPKFAG</sequence>
<reference evidence="2 3" key="1">
    <citation type="journal article" date="2024" name="G3 (Bethesda)">
        <title>Genome assembly of Hibiscus sabdariffa L. provides insights into metabolisms of medicinal natural products.</title>
        <authorList>
            <person name="Kim T."/>
        </authorList>
    </citation>
    <scope>NUCLEOTIDE SEQUENCE [LARGE SCALE GENOMIC DNA]</scope>
    <source>
        <strain evidence="2">TK-2024</strain>
        <tissue evidence="2">Old leaves</tissue>
    </source>
</reference>
<accession>A0ABR2SKS8</accession>
<keyword evidence="3" id="KW-1185">Reference proteome</keyword>
<dbReference type="EMBL" id="JBBPBN010000013">
    <property type="protein sequence ID" value="KAK9025856.1"/>
    <property type="molecule type" value="Genomic_DNA"/>
</dbReference>
<dbReference type="Proteomes" id="UP001396334">
    <property type="component" value="Unassembled WGS sequence"/>
</dbReference>
<evidence type="ECO:0000313" key="2">
    <source>
        <dbReference type="EMBL" id="KAK9025856.1"/>
    </source>
</evidence>
<protein>
    <submittedName>
        <fullName evidence="2">Uncharacterized protein</fullName>
    </submittedName>
</protein>
<organism evidence="2 3">
    <name type="scientific">Hibiscus sabdariffa</name>
    <name type="common">roselle</name>
    <dbReference type="NCBI Taxonomy" id="183260"/>
    <lineage>
        <taxon>Eukaryota</taxon>
        <taxon>Viridiplantae</taxon>
        <taxon>Streptophyta</taxon>
        <taxon>Embryophyta</taxon>
        <taxon>Tracheophyta</taxon>
        <taxon>Spermatophyta</taxon>
        <taxon>Magnoliopsida</taxon>
        <taxon>eudicotyledons</taxon>
        <taxon>Gunneridae</taxon>
        <taxon>Pentapetalae</taxon>
        <taxon>rosids</taxon>
        <taxon>malvids</taxon>
        <taxon>Malvales</taxon>
        <taxon>Malvaceae</taxon>
        <taxon>Malvoideae</taxon>
        <taxon>Hibiscus</taxon>
    </lineage>
</organism>
<gene>
    <name evidence="2" type="ORF">V6N11_038711</name>
</gene>
<comment type="caution">
    <text evidence="2">The sequence shown here is derived from an EMBL/GenBank/DDBJ whole genome shotgun (WGS) entry which is preliminary data.</text>
</comment>
<evidence type="ECO:0000256" key="1">
    <source>
        <dbReference type="SAM" id="MobiDB-lite"/>
    </source>
</evidence>